<keyword evidence="2" id="KW-1185">Reference proteome</keyword>
<organism evidence="1 2">
    <name type="scientific">Papaver somniferum</name>
    <name type="common">Opium poppy</name>
    <dbReference type="NCBI Taxonomy" id="3469"/>
    <lineage>
        <taxon>Eukaryota</taxon>
        <taxon>Viridiplantae</taxon>
        <taxon>Streptophyta</taxon>
        <taxon>Embryophyta</taxon>
        <taxon>Tracheophyta</taxon>
        <taxon>Spermatophyta</taxon>
        <taxon>Magnoliopsida</taxon>
        <taxon>Ranunculales</taxon>
        <taxon>Papaveraceae</taxon>
        <taxon>Papaveroideae</taxon>
        <taxon>Papaver</taxon>
    </lineage>
</organism>
<protein>
    <submittedName>
        <fullName evidence="1">Uncharacterized protein</fullName>
    </submittedName>
</protein>
<evidence type="ECO:0000313" key="1">
    <source>
        <dbReference type="EMBL" id="RZC64549.1"/>
    </source>
</evidence>
<proteinExistence type="predicted"/>
<name>A0A4Y7JXU0_PAPSO</name>
<dbReference type="Gramene" id="RZC64549">
    <property type="protein sequence ID" value="RZC64549"/>
    <property type="gene ID" value="C5167_008237"/>
</dbReference>
<dbReference type="EMBL" id="CM010720">
    <property type="protein sequence ID" value="RZC64549.1"/>
    <property type="molecule type" value="Genomic_DNA"/>
</dbReference>
<evidence type="ECO:0000313" key="2">
    <source>
        <dbReference type="Proteomes" id="UP000316621"/>
    </source>
</evidence>
<accession>A0A4Y7JXU0</accession>
<dbReference type="Proteomes" id="UP000316621">
    <property type="component" value="Chromosome 6"/>
</dbReference>
<reference evidence="1 2" key="1">
    <citation type="journal article" date="2018" name="Science">
        <title>The opium poppy genome and morphinan production.</title>
        <authorList>
            <person name="Guo L."/>
            <person name="Winzer T."/>
            <person name="Yang X."/>
            <person name="Li Y."/>
            <person name="Ning Z."/>
            <person name="He Z."/>
            <person name="Teodor R."/>
            <person name="Lu Y."/>
            <person name="Bowser T.A."/>
            <person name="Graham I.A."/>
            <person name="Ye K."/>
        </authorList>
    </citation>
    <scope>NUCLEOTIDE SEQUENCE [LARGE SCALE GENOMIC DNA]</scope>
    <source>
        <strain evidence="2">cv. HN1</strain>
        <tissue evidence="1">Leaves</tissue>
    </source>
</reference>
<dbReference type="AlphaFoldDB" id="A0A4Y7JXU0"/>
<gene>
    <name evidence="1" type="ORF">C5167_008237</name>
</gene>
<sequence length="88" mass="9707">MAIGKEMKQGLKEHNRLISSNTSSRPATWLAGFDTPGNTPGSNEEPGVAWMRLRCRCRQKIDERVELVALLQAENGGRMLISCSCSLC</sequence>